<protein>
    <recommendedName>
        <fullName evidence="1">Dynein heavy chain C-terminal domain-containing protein</fullName>
    </recommendedName>
</protein>
<comment type="caution">
    <text evidence="2">The sequence shown here is derived from an EMBL/GenBank/DDBJ whole genome shotgun (WGS) entry which is preliminary data.</text>
</comment>
<proteinExistence type="predicted"/>
<reference evidence="2" key="1">
    <citation type="submission" date="2021-02" db="EMBL/GenBank/DDBJ databases">
        <authorList>
            <person name="Dougan E. K."/>
            <person name="Rhodes N."/>
            <person name="Thang M."/>
            <person name="Chan C."/>
        </authorList>
    </citation>
    <scope>NUCLEOTIDE SEQUENCE</scope>
</reference>
<accession>A0A813JXP5</accession>
<gene>
    <name evidence="2" type="ORF">PGLA2088_LOCUS26539</name>
</gene>
<organism evidence="2 3">
    <name type="scientific">Polarella glacialis</name>
    <name type="common">Dinoflagellate</name>
    <dbReference type="NCBI Taxonomy" id="89957"/>
    <lineage>
        <taxon>Eukaryota</taxon>
        <taxon>Sar</taxon>
        <taxon>Alveolata</taxon>
        <taxon>Dinophyceae</taxon>
        <taxon>Suessiales</taxon>
        <taxon>Suessiaceae</taxon>
        <taxon>Polarella</taxon>
    </lineage>
</organism>
<evidence type="ECO:0000313" key="3">
    <source>
        <dbReference type="Proteomes" id="UP000626109"/>
    </source>
</evidence>
<dbReference type="InterPro" id="IPR043160">
    <property type="entry name" value="Dynein_C_barrel"/>
</dbReference>
<feature type="non-terminal residue" evidence="2">
    <location>
        <position position="1"/>
    </location>
</feature>
<evidence type="ECO:0000259" key="1">
    <source>
        <dbReference type="Pfam" id="PF18199"/>
    </source>
</evidence>
<dbReference type="Proteomes" id="UP000626109">
    <property type="component" value="Unassembled WGS sequence"/>
</dbReference>
<dbReference type="InterPro" id="IPR041228">
    <property type="entry name" value="Dynein_C"/>
</dbReference>
<dbReference type="AlphaFoldDB" id="A0A813JXP5"/>
<dbReference type="Gene3D" id="3.10.490.20">
    <property type="match status" value="1"/>
</dbReference>
<name>A0A813JXP5_POLGL</name>
<sequence>LQQEYSRRSEVSLADVHIQNHVMLDLKLEETTEIPDDGCLVRGLFLEGCAWNKTESCLELVERAATSMMSPLPLVGRTANTHHHHGNMGEEEKVICTLLHSTRRHAEDLLLSCLPSSFRRANLRRFGCWLG</sequence>
<dbReference type="EMBL" id="CAJNNW010027105">
    <property type="protein sequence ID" value="CAE8689645.1"/>
    <property type="molecule type" value="Genomic_DNA"/>
</dbReference>
<evidence type="ECO:0000313" key="2">
    <source>
        <dbReference type="EMBL" id="CAE8689645.1"/>
    </source>
</evidence>
<feature type="domain" description="Dynein heavy chain C-terminal" evidence="1">
    <location>
        <begin position="2"/>
        <end position="105"/>
    </location>
</feature>
<dbReference type="Pfam" id="PF18199">
    <property type="entry name" value="Dynein_C"/>
    <property type="match status" value="1"/>
</dbReference>